<dbReference type="AlphaFoldDB" id="A0A1X0U2T6"/>
<keyword evidence="5" id="KW-0949">S-adenosyl-L-methionine</keyword>
<evidence type="ECO:0000256" key="1">
    <source>
        <dbReference type="ARBA" id="ARBA00006594"/>
    </source>
</evidence>
<evidence type="ECO:0000259" key="8">
    <source>
        <dbReference type="Pfam" id="PF02384"/>
    </source>
</evidence>
<evidence type="ECO:0000256" key="5">
    <source>
        <dbReference type="ARBA" id="ARBA00022691"/>
    </source>
</evidence>
<evidence type="ECO:0000256" key="4">
    <source>
        <dbReference type="ARBA" id="ARBA00022679"/>
    </source>
</evidence>
<keyword evidence="9" id="KW-0255">Endonuclease</keyword>
<comment type="caution">
    <text evidence="9">The sequence shown here is derived from an EMBL/GenBank/DDBJ whole genome shotgun (WGS) entry which is preliminary data.</text>
</comment>
<dbReference type="Proteomes" id="UP000192671">
    <property type="component" value="Unassembled WGS sequence"/>
</dbReference>
<proteinExistence type="inferred from homology"/>
<sequence>MQFGTQRVSEDTIRQYAANLLNFQDDKNAKSGTGQITTFNELGFDGILKKPDGWYFPHNENDTAIILETKAYEPNSNLSLNLPQLQEYIEIAQTKYNQVVGILYNGNEAIIYKNDKFYREDNELFSKDYYLKLFTQSSIDKPKIYSCTKSINDNLHVNFGINNLKHRMIFTACALVADRKGANLKGLKGRDFATLQSIIISTLENSYSEQKALNLKLDIIKEQFNLISFNYTKNQKAIDSFIDDVVAISGYIKAESWNGEDVMGIFFNEFTRYKGKSEAGQVFTPDHITSLMYRIANVNYKDNVLDACCGSGAFLVKAMNNMINEVGGNFNENAVKRIQNERLFGIEFDKELFALACANMLIHKDGKTNLTHDDARGEVACEWIKSKNITKVLMNPPYENKFGCLTIVKNVLDNVESGAICAFLLPSNKLEVGKKQVLKWLKKHSLLKIIKLPKEVFARMKGANETSIFIFKAHEPQGSKEIFGCYIKEDGLETVKNQGRHDLKGKWQELEDFWVDVIYKQSGDESCQWIKPNESLQYKMPEPKFEITEQDFKKVVLDYLLFENGIDKKEFEKTILESVLFGSDINLDDDEIKIKV</sequence>
<comment type="similarity">
    <text evidence="1">Belongs to the N(4)/N(6)-methyltransferase family.</text>
</comment>
<keyword evidence="6" id="KW-0680">Restriction system</keyword>
<keyword evidence="3" id="KW-0489">Methyltransferase</keyword>
<name>A0A1X0U2T6_9BACT</name>
<organism evidence="9 10">
    <name type="scientific">Campylobacter concisus</name>
    <dbReference type="NCBI Taxonomy" id="199"/>
    <lineage>
        <taxon>Bacteria</taxon>
        <taxon>Pseudomonadati</taxon>
        <taxon>Campylobacterota</taxon>
        <taxon>Epsilonproteobacteria</taxon>
        <taxon>Campylobacterales</taxon>
        <taxon>Campylobacteraceae</taxon>
        <taxon>Campylobacter</taxon>
    </lineage>
</organism>
<dbReference type="InterPro" id="IPR051537">
    <property type="entry name" value="DNA_Adenine_Mtase"/>
</dbReference>
<evidence type="ECO:0000256" key="3">
    <source>
        <dbReference type="ARBA" id="ARBA00022603"/>
    </source>
</evidence>
<keyword evidence="9" id="KW-0378">Hydrolase</keyword>
<dbReference type="EMBL" id="LVWL01000018">
    <property type="protein sequence ID" value="ORI08388.1"/>
    <property type="molecule type" value="Genomic_DNA"/>
</dbReference>
<evidence type="ECO:0000256" key="7">
    <source>
        <dbReference type="ARBA" id="ARBA00047942"/>
    </source>
</evidence>
<evidence type="ECO:0000256" key="2">
    <source>
        <dbReference type="ARBA" id="ARBA00011900"/>
    </source>
</evidence>
<dbReference type="Gene3D" id="3.40.50.150">
    <property type="entry name" value="Vaccinia Virus protein VP39"/>
    <property type="match status" value="1"/>
</dbReference>
<dbReference type="Pfam" id="PF02384">
    <property type="entry name" value="N6_Mtase"/>
    <property type="match status" value="1"/>
</dbReference>
<dbReference type="EC" id="2.1.1.72" evidence="2"/>
<feature type="domain" description="DNA methylase adenine-specific" evidence="8">
    <location>
        <begin position="265"/>
        <end position="403"/>
    </location>
</feature>
<dbReference type="InterPro" id="IPR029063">
    <property type="entry name" value="SAM-dependent_MTases_sf"/>
</dbReference>
<keyword evidence="9" id="KW-0540">Nuclease</keyword>
<dbReference type="PRINTS" id="PR00507">
    <property type="entry name" value="N12N6MTFRASE"/>
</dbReference>
<dbReference type="GO" id="GO:0009307">
    <property type="term" value="P:DNA restriction-modification system"/>
    <property type="evidence" value="ECO:0007669"/>
    <property type="project" value="UniProtKB-KW"/>
</dbReference>
<dbReference type="PANTHER" id="PTHR42933:SF1">
    <property type="entry name" value="SITE-SPECIFIC DNA-METHYLTRANSFERASE (ADENINE-SPECIFIC)"/>
    <property type="match status" value="1"/>
</dbReference>
<protein>
    <recommendedName>
        <fullName evidence="2">site-specific DNA-methyltransferase (adenine-specific)</fullName>
        <ecNumber evidence="2">2.1.1.72</ecNumber>
    </recommendedName>
</protein>
<dbReference type="InterPro" id="IPR003356">
    <property type="entry name" value="DNA_methylase_A-5"/>
</dbReference>
<dbReference type="GO" id="GO:0032259">
    <property type="term" value="P:methylation"/>
    <property type="evidence" value="ECO:0007669"/>
    <property type="project" value="UniProtKB-KW"/>
</dbReference>
<dbReference type="PANTHER" id="PTHR42933">
    <property type="entry name" value="SLR6095 PROTEIN"/>
    <property type="match status" value="1"/>
</dbReference>
<gene>
    <name evidence="9" type="ORF">A3835_02220</name>
</gene>
<comment type="catalytic activity">
    <reaction evidence="7">
        <text>a 2'-deoxyadenosine in DNA + S-adenosyl-L-methionine = an N(6)-methyl-2'-deoxyadenosine in DNA + S-adenosyl-L-homocysteine + H(+)</text>
        <dbReference type="Rhea" id="RHEA:15197"/>
        <dbReference type="Rhea" id="RHEA-COMP:12418"/>
        <dbReference type="Rhea" id="RHEA-COMP:12419"/>
        <dbReference type="ChEBI" id="CHEBI:15378"/>
        <dbReference type="ChEBI" id="CHEBI:57856"/>
        <dbReference type="ChEBI" id="CHEBI:59789"/>
        <dbReference type="ChEBI" id="CHEBI:90615"/>
        <dbReference type="ChEBI" id="CHEBI:90616"/>
        <dbReference type="EC" id="2.1.1.72"/>
    </reaction>
</comment>
<accession>A0A1X0U2T6</accession>
<dbReference type="GO" id="GO:0003677">
    <property type="term" value="F:DNA binding"/>
    <property type="evidence" value="ECO:0007669"/>
    <property type="project" value="InterPro"/>
</dbReference>
<dbReference type="GO" id="GO:0008170">
    <property type="term" value="F:N-methyltransferase activity"/>
    <property type="evidence" value="ECO:0007669"/>
    <property type="project" value="InterPro"/>
</dbReference>
<keyword evidence="4" id="KW-0808">Transferase</keyword>
<reference evidence="9 10" key="1">
    <citation type="journal article" date="2017" name="Gene Rep">
        <title>The ribosomal RNA operon (rrn) of Campylobacter concisus supports molecular typing to genomospecies level.</title>
        <authorList>
            <person name="Huq M."/>
            <person name="Van T.T.H."/>
            <person name="Gurtler V."/>
            <person name="Elshagmani E."/>
            <person name="Allemailem K.S."/>
            <person name="Smooker P.M."/>
            <person name="Istivan T.S."/>
        </authorList>
    </citation>
    <scope>NUCLEOTIDE SEQUENCE [LARGE SCALE GENOMIC DNA]</scope>
    <source>
        <strain evidence="9 10">RCH 26</strain>
    </source>
</reference>
<evidence type="ECO:0000313" key="10">
    <source>
        <dbReference type="Proteomes" id="UP000192671"/>
    </source>
</evidence>
<dbReference type="SUPFAM" id="SSF53335">
    <property type="entry name" value="S-adenosyl-L-methionine-dependent methyltransferases"/>
    <property type="match status" value="1"/>
</dbReference>
<evidence type="ECO:0000313" key="9">
    <source>
        <dbReference type="EMBL" id="ORI08388.1"/>
    </source>
</evidence>
<dbReference type="GO" id="GO:0004519">
    <property type="term" value="F:endonuclease activity"/>
    <property type="evidence" value="ECO:0007669"/>
    <property type="project" value="UniProtKB-KW"/>
</dbReference>
<evidence type="ECO:0000256" key="6">
    <source>
        <dbReference type="ARBA" id="ARBA00022747"/>
    </source>
</evidence>
<dbReference type="GO" id="GO:0009007">
    <property type="term" value="F:site-specific DNA-methyltransferase (adenine-specific) activity"/>
    <property type="evidence" value="ECO:0007669"/>
    <property type="project" value="UniProtKB-EC"/>
</dbReference>